<dbReference type="PANTHER" id="PTHR11645:SF13">
    <property type="entry name" value="PYRROLINE-5-CARBOXYLATE REDUCTASE CATALYTIC N-TERMINAL DOMAIN-CONTAINING PROTEIN"/>
    <property type="match status" value="1"/>
</dbReference>
<dbReference type="SUPFAM" id="SSF48179">
    <property type="entry name" value="6-phosphogluconate dehydrogenase C-terminal domain-like"/>
    <property type="match status" value="1"/>
</dbReference>
<feature type="binding site" evidence="2">
    <location>
        <begin position="72"/>
        <end position="75"/>
    </location>
    <ligand>
        <name>NADP(+)</name>
        <dbReference type="ChEBI" id="CHEBI:58349"/>
    </ligand>
</feature>
<comment type="similarity">
    <text evidence="1">Belongs to the pyrroline-5-carboxylate reductase family.</text>
</comment>
<keyword evidence="2" id="KW-0521">NADP</keyword>
<dbReference type="NCBIfam" id="NF005063">
    <property type="entry name" value="PRK06476.1"/>
    <property type="match status" value="1"/>
</dbReference>
<protein>
    <submittedName>
        <fullName evidence="5">Pyrroline-5-carboxylate reductase</fullName>
        <ecNumber evidence="5">1.5.1.2</ecNumber>
    </submittedName>
</protein>
<dbReference type="EC" id="1.5.1.2" evidence="5"/>
<dbReference type="AlphaFoldDB" id="A0A158FRV5"/>
<evidence type="ECO:0000256" key="1">
    <source>
        <dbReference type="ARBA" id="ARBA00005525"/>
    </source>
</evidence>
<organism evidence="5 6">
    <name type="scientific">Caballeronia sordidicola</name>
    <name type="common">Burkholderia sordidicola</name>
    <dbReference type="NCBI Taxonomy" id="196367"/>
    <lineage>
        <taxon>Bacteria</taxon>
        <taxon>Pseudomonadati</taxon>
        <taxon>Pseudomonadota</taxon>
        <taxon>Betaproteobacteria</taxon>
        <taxon>Burkholderiales</taxon>
        <taxon>Burkholderiaceae</taxon>
        <taxon>Caballeronia</taxon>
    </lineage>
</organism>
<accession>A0A158FRV5</accession>
<evidence type="ECO:0000313" key="6">
    <source>
        <dbReference type="Proteomes" id="UP000054893"/>
    </source>
</evidence>
<evidence type="ECO:0000256" key="2">
    <source>
        <dbReference type="PIRSR" id="PIRSR000193-1"/>
    </source>
</evidence>
<dbReference type="InterPro" id="IPR000304">
    <property type="entry name" value="Pyrroline-COOH_reductase"/>
</dbReference>
<evidence type="ECO:0000313" key="5">
    <source>
        <dbReference type="EMBL" id="SAL22109.1"/>
    </source>
</evidence>
<reference evidence="5 6" key="1">
    <citation type="submission" date="2016-01" db="EMBL/GenBank/DDBJ databases">
        <authorList>
            <person name="Oliw E.H."/>
        </authorList>
    </citation>
    <scope>NUCLEOTIDE SEQUENCE [LARGE SCALE GENOMIC DNA]</scope>
    <source>
        <strain evidence="5">LMG 22029</strain>
    </source>
</reference>
<dbReference type="EMBL" id="FCOC02000003">
    <property type="protein sequence ID" value="SAL22109.1"/>
    <property type="molecule type" value="Genomic_DNA"/>
</dbReference>
<name>A0A158FRV5_CABSO</name>
<dbReference type="SUPFAM" id="SSF51735">
    <property type="entry name" value="NAD(P)-binding Rossmann-fold domains"/>
    <property type="match status" value="1"/>
</dbReference>
<evidence type="ECO:0000259" key="4">
    <source>
        <dbReference type="Pfam" id="PF14748"/>
    </source>
</evidence>
<dbReference type="PIRSF" id="PIRSF000193">
    <property type="entry name" value="Pyrrol-5-carb_rd"/>
    <property type="match status" value="1"/>
</dbReference>
<dbReference type="Proteomes" id="UP000054893">
    <property type="component" value="Unassembled WGS sequence"/>
</dbReference>
<evidence type="ECO:0000259" key="3">
    <source>
        <dbReference type="Pfam" id="PF03807"/>
    </source>
</evidence>
<dbReference type="InterPro" id="IPR029036">
    <property type="entry name" value="P5CR_dimer"/>
</dbReference>
<dbReference type="PANTHER" id="PTHR11645">
    <property type="entry name" value="PYRROLINE-5-CARBOXYLATE REDUCTASE"/>
    <property type="match status" value="1"/>
</dbReference>
<proteinExistence type="inferred from homology"/>
<dbReference type="InterPro" id="IPR028939">
    <property type="entry name" value="P5C_Rdtase_cat_N"/>
</dbReference>
<keyword evidence="5" id="KW-0560">Oxidoreductase</keyword>
<feature type="domain" description="Pyrroline-5-carboxylate reductase catalytic N-terminal" evidence="3">
    <location>
        <begin position="7"/>
        <end position="98"/>
    </location>
</feature>
<gene>
    <name evidence="5" type="primary">proC</name>
    <name evidence="5" type="ORF">AWB64_01668</name>
</gene>
<dbReference type="GO" id="GO:0055129">
    <property type="term" value="P:L-proline biosynthetic process"/>
    <property type="evidence" value="ECO:0007669"/>
    <property type="project" value="TreeGrafter"/>
</dbReference>
<dbReference type="GO" id="GO:0004735">
    <property type="term" value="F:pyrroline-5-carboxylate reductase activity"/>
    <property type="evidence" value="ECO:0007669"/>
    <property type="project" value="UniProtKB-EC"/>
</dbReference>
<dbReference type="InterPro" id="IPR008927">
    <property type="entry name" value="6-PGluconate_DH-like_C_sf"/>
</dbReference>
<feature type="domain" description="Pyrroline-5-carboxylate reductase dimerisation" evidence="4">
    <location>
        <begin position="157"/>
        <end position="256"/>
    </location>
</feature>
<dbReference type="InterPro" id="IPR036291">
    <property type="entry name" value="NAD(P)-bd_dom_sf"/>
</dbReference>
<dbReference type="RefSeq" id="WP_060818185.1">
    <property type="nucleotide sequence ID" value="NZ_FCOC02000003.1"/>
</dbReference>
<feature type="binding site" evidence="2">
    <location>
        <position position="59"/>
    </location>
    <ligand>
        <name>NADPH</name>
        <dbReference type="ChEBI" id="CHEBI:57783"/>
    </ligand>
</feature>
<dbReference type="Gene3D" id="3.40.50.720">
    <property type="entry name" value="NAD(P)-binding Rossmann-like Domain"/>
    <property type="match status" value="1"/>
</dbReference>
<dbReference type="OrthoDB" id="4425838at2"/>
<sequence>MTETVTLGFVGSGDITHAIVTGIFAQARERYEVWLSPRNAHISKELADRYPGVHVARDNQHVVDQAEIVFLAVRPQIASEVLGTLSFNPDQYAVSLIAGYGTEKVRDSLRKAPGRIVRALPLPMVAQAASQTVLYPKEARVRDIFDSIGGSLGVASEDQFDTMLALSASMGLFFATAHAQSSWACRRGVDYEVARSYLMSLCKGLASAALLGDIPLDALSQQYSTGGGINEQVVSLMTHAGLFENIDAAYDSIEQRLVATREPNRRL</sequence>
<dbReference type="Pfam" id="PF03807">
    <property type="entry name" value="F420_oxidored"/>
    <property type="match status" value="1"/>
</dbReference>
<dbReference type="Pfam" id="PF14748">
    <property type="entry name" value="P5CR_dimer"/>
    <property type="match status" value="1"/>
</dbReference>